<evidence type="ECO:0000313" key="2">
    <source>
        <dbReference type="Proteomes" id="UP000461730"/>
    </source>
</evidence>
<dbReference type="RefSeq" id="WP_157310028.1">
    <property type="nucleotide sequence ID" value="NZ_WRXN01000033.1"/>
</dbReference>
<dbReference type="Proteomes" id="UP000461730">
    <property type="component" value="Unassembled WGS sequence"/>
</dbReference>
<organism evidence="1 2">
    <name type="scientific">Chitinophaga tropicalis</name>
    <dbReference type="NCBI Taxonomy" id="2683588"/>
    <lineage>
        <taxon>Bacteria</taxon>
        <taxon>Pseudomonadati</taxon>
        <taxon>Bacteroidota</taxon>
        <taxon>Chitinophagia</taxon>
        <taxon>Chitinophagales</taxon>
        <taxon>Chitinophagaceae</taxon>
        <taxon>Chitinophaga</taxon>
    </lineage>
</organism>
<dbReference type="EMBL" id="WRXN01000033">
    <property type="protein sequence ID" value="MVT12614.1"/>
    <property type="molecule type" value="Genomic_DNA"/>
</dbReference>
<sequence>MSELSSLYVSIKTKQENLERFFQAKPVTPKIDQNWTSWWDSREMYGKSPLTKISYYNYDKEETNRAVFDSFKLDPYPAQGKEGREGWGFTMIVFSENYEEILPMLAWLKSIAPYLDAEDEGVAIIYDFFWSCSSVMAHLVFAGQQASLRPTTETSEIEPKVMAEANKTLQNAMDAIDAESGYAD</sequence>
<keyword evidence="2" id="KW-1185">Reference proteome</keyword>
<gene>
    <name evidence="1" type="ORF">GO493_30475</name>
</gene>
<proteinExistence type="predicted"/>
<evidence type="ECO:0000313" key="1">
    <source>
        <dbReference type="EMBL" id="MVT12614.1"/>
    </source>
</evidence>
<dbReference type="AlphaFoldDB" id="A0A7K1UE08"/>
<protein>
    <submittedName>
        <fullName evidence="1">Uncharacterized protein</fullName>
    </submittedName>
</protein>
<accession>A0A7K1UE08</accession>
<comment type="caution">
    <text evidence="1">The sequence shown here is derived from an EMBL/GenBank/DDBJ whole genome shotgun (WGS) entry which is preliminary data.</text>
</comment>
<reference evidence="1 2" key="1">
    <citation type="submission" date="2019-12" db="EMBL/GenBank/DDBJ databases">
        <title>Chitinophaga sp. strain ysch24 (GDMCC 1.1355), whole genome shotgun sequence.</title>
        <authorList>
            <person name="Zhang X."/>
        </authorList>
    </citation>
    <scope>NUCLEOTIDE SEQUENCE [LARGE SCALE GENOMIC DNA]</scope>
    <source>
        <strain evidence="2">ysch24</strain>
    </source>
</reference>
<name>A0A7K1UE08_9BACT</name>